<sequence>MQDLPPVLPVGTRVRVRFGRYQHRTGTVADDHALLPAMEPLVWVTFDGGTERGLIAVRFLDRVR</sequence>
<comment type="caution">
    <text evidence="1">The sequence shown here is derived from an EMBL/GenBank/DDBJ whole genome shotgun (WGS) entry which is preliminary data.</text>
</comment>
<dbReference type="Proteomes" id="UP000298860">
    <property type="component" value="Unassembled WGS sequence"/>
</dbReference>
<dbReference type="RefSeq" id="WP_137816810.1">
    <property type="nucleotide sequence ID" value="NZ_BJFL01000065.1"/>
</dbReference>
<dbReference type="OrthoDB" id="5192106at2"/>
<accession>A0A4D4JI01</accession>
<reference evidence="2" key="1">
    <citation type="submission" date="2019-04" db="EMBL/GenBank/DDBJ databases">
        <title>Draft genome sequence of Pseudonocardiaceae bacterium SL3-2-4.</title>
        <authorList>
            <person name="Ningsih F."/>
            <person name="Yokota A."/>
            <person name="Sakai Y."/>
            <person name="Nanatani K."/>
            <person name="Yabe S."/>
            <person name="Oetari A."/>
            <person name="Sjamsuridzal W."/>
        </authorList>
    </citation>
    <scope>NUCLEOTIDE SEQUENCE [LARGE SCALE GENOMIC DNA]</scope>
    <source>
        <strain evidence="2">SL3-2-4</strain>
    </source>
</reference>
<protein>
    <submittedName>
        <fullName evidence="1">Uncharacterized protein</fullName>
    </submittedName>
</protein>
<keyword evidence="2" id="KW-1185">Reference proteome</keyword>
<evidence type="ECO:0000313" key="1">
    <source>
        <dbReference type="EMBL" id="GDY33899.1"/>
    </source>
</evidence>
<evidence type="ECO:0000313" key="2">
    <source>
        <dbReference type="Proteomes" id="UP000298860"/>
    </source>
</evidence>
<organism evidence="1 2">
    <name type="scientific">Gandjariella thermophila</name>
    <dbReference type="NCBI Taxonomy" id="1931992"/>
    <lineage>
        <taxon>Bacteria</taxon>
        <taxon>Bacillati</taxon>
        <taxon>Actinomycetota</taxon>
        <taxon>Actinomycetes</taxon>
        <taxon>Pseudonocardiales</taxon>
        <taxon>Pseudonocardiaceae</taxon>
        <taxon>Gandjariella</taxon>
    </lineage>
</organism>
<name>A0A4D4JI01_9PSEU</name>
<gene>
    <name evidence="1" type="ORF">GTS_55320</name>
</gene>
<dbReference type="AlphaFoldDB" id="A0A4D4JI01"/>
<proteinExistence type="predicted"/>
<dbReference type="EMBL" id="BJFL01000065">
    <property type="protein sequence ID" value="GDY33899.1"/>
    <property type="molecule type" value="Genomic_DNA"/>
</dbReference>